<feature type="binding site" evidence="7">
    <location>
        <position position="175"/>
    </location>
    <ligand>
        <name>substrate</name>
    </ligand>
</feature>
<dbReference type="InterPro" id="IPR035990">
    <property type="entry name" value="TIM_sf"/>
</dbReference>
<dbReference type="InterPro" id="IPR013785">
    <property type="entry name" value="Aldolase_TIM"/>
</dbReference>
<dbReference type="GO" id="GO:0004807">
    <property type="term" value="F:triose-phosphate isomerase activity"/>
    <property type="evidence" value="ECO:0007669"/>
    <property type="project" value="UniProtKB-UniRule"/>
</dbReference>
<dbReference type="CDD" id="cd00311">
    <property type="entry name" value="TIM"/>
    <property type="match status" value="1"/>
</dbReference>
<sequence>MRNKIVAANWKMNLNLAEGKQLVEGILAGLPALEVHKHVVIASSFVHIAQTAAQLAGKSNIHTGAQNCSTETSGAYTGEVSAAMLKDAGVSYVIIGHSERREYFNETNAMLAKKVNQALANGLHILFCCGEALEVRDAGTQNAHVEQQIKEGIFHLSAEQMKDITIAYEPIWAIGTGRTATSAQAQEIHAHIRSVVAAQYGADVANNVPILYGGSCKPSNAAELFACPDVDGGLIGGASLKADEFLGIIEAMKNI</sequence>
<feature type="binding site" evidence="7">
    <location>
        <begin position="236"/>
        <end position="237"/>
    </location>
    <ligand>
        <name>substrate</name>
    </ligand>
</feature>
<dbReference type="NCBIfam" id="TIGR00419">
    <property type="entry name" value="tim"/>
    <property type="match status" value="1"/>
</dbReference>
<dbReference type="Proteomes" id="UP000239872">
    <property type="component" value="Unassembled WGS sequence"/>
</dbReference>
<dbReference type="UniPathway" id="UPA00138"/>
<evidence type="ECO:0000256" key="2">
    <source>
        <dbReference type="ARBA" id="ARBA00007422"/>
    </source>
</evidence>
<dbReference type="UniPathway" id="UPA00109">
    <property type="reaction ID" value="UER00189"/>
</dbReference>
<dbReference type="EMBL" id="PPSL01000004">
    <property type="protein sequence ID" value="PQJ10101.1"/>
    <property type="molecule type" value="Genomic_DNA"/>
</dbReference>
<comment type="subunit">
    <text evidence="7 8">Homodimer.</text>
</comment>
<feature type="active site" description="Proton acceptor" evidence="7">
    <location>
        <position position="169"/>
    </location>
</feature>
<accession>A0A2S7SU06</accession>
<evidence type="ECO:0000256" key="5">
    <source>
        <dbReference type="ARBA" id="ARBA00023152"/>
    </source>
</evidence>
<keyword evidence="3 7" id="KW-0312">Gluconeogenesis</keyword>
<dbReference type="Pfam" id="PF00121">
    <property type="entry name" value="TIM"/>
    <property type="match status" value="1"/>
</dbReference>
<dbReference type="Gene3D" id="3.20.20.70">
    <property type="entry name" value="Aldolase class I"/>
    <property type="match status" value="1"/>
</dbReference>
<evidence type="ECO:0000313" key="10">
    <source>
        <dbReference type="Proteomes" id="UP000239872"/>
    </source>
</evidence>
<dbReference type="GO" id="GO:0019563">
    <property type="term" value="P:glycerol catabolic process"/>
    <property type="evidence" value="ECO:0007669"/>
    <property type="project" value="TreeGrafter"/>
</dbReference>
<proteinExistence type="inferred from homology"/>
<dbReference type="SUPFAM" id="SSF51351">
    <property type="entry name" value="Triosephosphate isomerase (TIM)"/>
    <property type="match status" value="1"/>
</dbReference>
<organism evidence="9 10">
    <name type="scientific">Flavipsychrobacter stenotrophus</name>
    <dbReference type="NCBI Taxonomy" id="2077091"/>
    <lineage>
        <taxon>Bacteria</taxon>
        <taxon>Pseudomonadati</taxon>
        <taxon>Bacteroidota</taxon>
        <taxon>Chitinophagia</taxon>
        <taxon>Chitinophagales</taxon>
        <taxon>Chitinophagaceae</taxon>
        <taxon>Flavipsychrobacter</taxon>
    </lineage>
</organism>
<dbReference type="PROSITE" id="PS00171">
    <property type="entry name" value="TIM_1"/>
    <property type="match status" value="1"/>
</dbReference>
<keyword evidence="4 7" id="KW-0963">Cytoplasm</keyword>
<gene>
    <name evidence="7" type="primary">tpiA</name>
    <name evidence="9" type="ORF">CJD36_015505</name>
</gene>
<evidence type="ECO:0000256" key="4">
    <source>
        <dbReference type="ARBA" id="ARBA00022490"/>
    </source>
</evidence>
<dbReference type="InterPro" id="IPR022896">
    <property type="entry name" value="TrioseP_Isoase_bac/euk"/>
</dbReference>
<comment type="pathway">
    <text evidence="1 7 8">Carbohydrate degradation; glycolysis; D-glyceraldehyde 3-phosphate from glycerone phosphate: step 1/1.</text>
</comment>
<keyword evidence="10" id="KW-1185">Reference proteome</keyword>
<comment type="similarity">
    <text evidence="2 7 8">Belongs to the triosephosphate isomerase family.</text>
</comment>
<dbReference type="PROSITE" id="PS51440">
    <property type="entry name" value="TIM_2"/>
    <property type="match status" value="1"/>
</dbReference>
<evidence type="ECO:0000313" key="9">
    <source>
        <dbReference type="EMBL" id="PQJ10101.1"/>
    </source>
</evidence>
<keyword evidence="5 7" id="KW-0324">Glycolysis</keyword>
<dbReference type="InterPro" id="IPR020861">
    <property type="entry name" value="Triosephosphate_isomerase_AS"/>
</dbReference>
<dbReference type="GO" id="GO:0006094">
    <property type="term" value="P:gluconeogenesis"/>
    <property type="evidence" value="ECO:0007669"/>
    <property type="project" value="UniProtKB-UniRule"/>
</dbReference>
<feature type="active site" description="Electrophile" evidence="7">
    <location>
        <position position="97"/>
    </location>
</feature>
<feature type="binding site" evidence="7">
    <location>
        <position position="215"/>
    </location>
    <ligand>
        <name>substrate</name>
    </ligand>
</feature>
<evidence type="ECO:0000256" key="8">
    <source>
        <dbReference type="RuleBase" id="RU363013"/>
    </source>
</evidence>
<keyword evidence="6 7" id="KW-0413">Isomerase</keyword>
<protein>
    <recommendedName>
        <fullName evidence="7 8">Triosephosphate isomerase</fullName>
        <shortName evidence="7">TIM</shortName>
        <shortName evidence="7">TPI</shortName>
        <ecNumber evidence="7 8">5.3.1.1</ecNumber>
    </recommendedName>
    <alternativeName>
        <fullName evidence="7">Triose-phosphate isomerase</fullName>
    </alternativeName>
</protein>
<evidence type="ECO:0000256" key="6">
    <source>
        <dbReference type="ARBA" id="ARBA00023235"/>
    </source>
</evidence>
<feature type="binding site" evidence="7">
    <location>
        <begin position="9"/>
        <end position="11"/>
    </location>
    <ligand>
        <name>substrate</name>
    </ligand>
</feature>
<dbReference type="HAMAP" id="MF_00147_B">
    <property type="entry name" value="TIM_B"/>
    <property type="match status" value="1"/>
</dbReference>
<dbReference type="GO" id="GO:0005829">
    <property type="term" value="C:cytosol"/>
    <property type="evidence" value="ECO:0007669"/>
    <property type="project" value="TreeGrafter"/>
</dbReference>
<comment type="function">
    <text evidence="7">Involved in the gluconeogenesis. Catalyzes stereospecifically the conversion of dihydroxyacetone phosphate (DHAP) to D-glyceraldehyde-3-phosphate (G3P).</text>
</comment>
<dbReference type="InterPro" id="IPR000652">
    <property type="entry name" value="Triosephosphate_isomerase"/>
</dbReference>
<dbReference type="OrthoDB" id="9809429at2"/>
<name>A0A2S7SU06_9BACT</name>
<dbReference type="PANTHER" id="PTHR21139:SF42">
    <property type="entry name" value="TRIOSEPHOSPHATE ISOMERASE"/>
    <property type="match status" value="1"/>
</dbReference>
<dbReference type="GO" id="GO:0006096">
    <property type="term" value="P:glycolytic process"/>
    <property type="evidence" value="ECO:0007669"/>
    <property type="project" value="UniProtKB-UniRule"/>
</dbReference>
<evidence type="ECO:0000256" key="3">
    <source>
        <dbReference type="ARBA" id="ARBA00022432"/>
    </source>
</evidence>
<evidence type="ECO:0000256" key="1">
    <source>
        <dbReference type="ARBA" id="ARBA00004680"/>
    </source>
</evidence>
<dbReference type="AlphaFoldDB" id="A0A2S7SU06"/>
<comment type="subcellular location">
    <subcellularLocation>
        <location evidence="7 8">Cytoplasm</location>
    </subcellularLocation>
</comment>
<comment type="caution">
    <text evidence="9">The sequence shown here is derived from an EMBL/GenBank/DDBJ whole genome shotgun (WGS) entry which is preliminary data.</text>
</comment>
<dbReference type="GO" id="GO:0046166">
    <property type="term" value="P:glyceraldehyde-3-phosphate biosynthetic process"/>
    <property type="evidence" value="ECO:0007669"/>
    <property type="project" value="TreeGrafter"/>
</dbReference>
<comment type="catalytic activity">
    <reaction evidence="7 8">
        <text>D-glyceraldehyde 3-phosphate = dihydroxyacetone phosphate</text>
        <dbReference type="Rhea" id="RHEA:18585"/>
        <dbReference type="ChEBI" id="CHEBI:57642"/>
        <dbReference type="ChEBI" id="CHEBI:59776"/>
        <dbReference type="EC" id="5.3.1.1"/>
    </reaction>
</comment>
<comment type="pathway">
    <text evidence="7 8">Carbohydrate biosynthesis; gluconeogenesis.</text>
</comment>
<evidence type="ECO:0000256" key="7">
    <source>
        <dbReference type="HAMAP-Rule" id="MF_00147"/>
    </source>
</evidence>
<reference evidence="9 10" key="1">
    <citation type="submission" date="2018-01" db="EMBL/GenBank/DDBJ databases">
        <title>A novel member of the phylum Bacteroidetes isolated from glacier ice.</title>
        <authorList>
            <person name="Liu Q."/>
            <person name="Xin Y.-H."/>
        </authorList>
    </citation>
    <scope>NUCLEOTIDE SEQUENCE [LARGE SCALE GENOMIC DNA]</scope>
    <source>
        <strain evidence="9 10">RB1R16</strain>
    </source>
</reference>
<dbReference type="PANTHER" id="PTHR21139">
    <property type="entry name" value="TRIOSEPHOSPHATE ISOMERASE"/>
    <property type="match status" value="1"/>
</dbReference>
<dbReference type="EC" id="5.3.1.1" evidence="7 8"/>
<dbReference type="FunFam" id="3.20.20.70:FF:000016">
    <property type="entry name" value="Triosephosphate isomerase"/>
    <property type="match status" value="1"/>
</dbReference>